<reference evidence="2 3" key="1">
    <citation type="journal article" date="2019" name="Int. J. Syst. Evol. Microbiol.">
        <title>The Global Catalogue of Microorganisms (GCM) 10K type strain sequencing project: providing services to taxonomists for standard genome sequencing and annotation.</title>
        <authorList>
            <consortium name="The Broad Institute Genomics Platform"/>
            <consortium name="The Broad Institute Genome Sequencing Center for Infectious Disease"/>
            <person name="Wu L."/>
            <person name="Ma J."/>
        </authorList>
    </citation>
    <scope>NUCLEOTIDE SEQUENCE [LARGE SCALE GENOMIC DNA]</scope>
    <source>
        <strain evidence="2 3">JCM 14330</strain>
    </source>
</reference>
<dbReference type="RefSeq" id="WP_338616137.1">
    <property type="nucleotide sequence ID" value="NZ_BAAAEN010000030.1"/>
</dbReference>
<keyword evidence="3" id="KW-1185">Reference proteome</keyword>
<comment type="caution">
    <text evidence="2">The sequence shown here is derived from an EMBL/GenBank/DDBJ whole genome shotgun (WGS) entry which is preliminary data.</text>
</comment>
<evidence type="ECO:0000256" key="1">
    <source>
        <dbReference type="SAM" id="SignalP"/>
    </source>
</evidence>
<evidence type="ECO:0008006" key="4">
    <source>
        <dbReference type="Google" id="ProtNLM"/>
    </source>
</evidence>
<feature type="signal peptide" evidence="1">
    <location>
        <begin position="1"/>
        <end position="22"/>
    </location>
</feature>
<protein>
    <recommendedName>
        <fullName evidence="4">Lipoprotein</fullName>
    </recommendedName>
</protein>
<organism evidence="2 3">
    <name type="scientific">Pigmentiphaga daeguensis</name>
    <dbReference type="NCBI Taxonomy" id="414049"/>
    <lineage>
        <taxon>Bacteria</taxon>
        <taxon>Pseudomonadati</taxon>
        <taxon>Pseudomonadota</taxon>
        <taxon>Betaproteobacteria</taxon>
        <taxon>Burkholderiales</taxon>
        <taxon>Alcaligenaceae</taxon>
        <taxon>Pigmentiphaga</taxon>
    </lineage>
</organism>
<gene>
    <name evidence="2" type="ORF">GCM10009097_52140</name>
</gene>
<evidence type="ECO:0000313" key="3">
    <source>
        <dbReference type="Proteomes" id="UP001501706"/>
    </source>
</evidence>
<sequence>MRFHTARKAACLLALVALGGCAALDRMERENFQRACDNLGIARGTPAYDQCMLQQQAMENANTQKMLDRQTEREALKHRH</sequence>
<feature type="chain" id="PRO_5047435552" description="Lipoprotein" evidence="1">
    <location>
        <begin position="23"/>
        <end position="80"/>
    </location>
</feature>
<proteinExistence type="predicted"/>
<dbReference type="PROSITE" id="PS51257">
    <property type="entry name" value="PROKAR_LIPOPROTEIN"/>
    <property type="match status" value="1"/>
</dbReference>
<evidence type="ECO:0000313" key="2">
    <source>
        <dbReference type="EMBL" id="GAA0528135.1"/>
    </source>
</evidence>
<keyword evidence="1" id="KW-0732">Signal</keyword>
<dbReference type="EMBL" id="BAAAEN010000030">
    <property type="protein sequence ID" value="GAA0528135.1"/>
    <property type="molecule type" value="Genomic_DNA"/>
</dbReference>
<accession>A0ABN1CWS3</accession>
<name>A0ABN1CWS3_9BURK</name>
<dbReference type="Proteomes" id="UP001501706">
    <property type="component" value="Unassembled WGS sequence"/>
</dbReference>